<evidence type="ECO:0000313" key="6">
    <source>
        <dbReference type="EMBL" id="KAH7316056.1"/>
    </source>
</evidence>
<feature type="region of interest" description="Disordered" evidence="4">
    <location>
        <begin position="55"/>
        <end position="115"/>
    </location>
</feature>
<dbReference type="EMBL" id="CM035426">
    <property type="protein sequence ID" value="KAH7316056.1"/>
    <property type="molecule type" value="Genomic_DNA"/>
</dbReference>
<dbReference type="PROSITE" id="PS51294">
    <property type="entry name" value="HTH_MYB"/>
    <property type="match status" value="1"/>
</dbReference>
<feature type="compositionally biased region" description="Low complexity" evidence="4">
    <location>
        <begin position="55"/>
        <end position="64"/>
    </location>
</feature>
<keyword evidence="3" id="KW-0539">Nucleus</keyword>
<dbReference type="Pfam" id="PF00249">
    <property type="entry name" value="Myb_DNA-binding"/>
    <property type="match status" value="1"/>
</dbReference>
<dbReference type="InterPro" id="IPR009057">
    <property type="entry name" value="Homeodomain-like_sf"/>
</dbReference>
<dbReference type="InterPro" id="IPR025756">
    <property type="entry name" value="Myb_CC_LHEQLE"/>
</dbReference>
<dbReference type="InterPro" id="IPR017930">
    <property type="entry name" value="Myb_dom"/>
</dbReference>
<dbReference type="PANTHER" id="PTHR31499:SF43">
    <property type="entry name" value="MYB FAMILY TRANSCRIPTION FACTOR APL"/>
    <property type="match status" value="1"/>
</dbReference>
<accession>A0A8T2SDL2</accession>
<sequence length="417" mass="45903">MDPLPAHMTSAQYLTYADPFIVGAHNVSNLQTGTATTTVGHAGSNPGAGSTAIVVSGSSSSPSVDQYRVHHHHHHVHSNSAVVGGAPPQHHHLHHQHHHHMHQQAQQHYHPQAHHPQHTANLMMSGLSAGDIAVMCSPDPKPRLRWTPELHERFVDAVTHLGGADKATPKTVMKAMGVKGLTLYHLKSHLQKYRLGKKAQRAESSSVPDASNTIPRDQQLCVTSGNGEIQFENNESTIHHGALTSRTVKQEAALELSDYTDSHKRLHDQQIEIQRNLKRRIEVQGNYFQNFLEKAQSAYSTNSHSAIEELDFPLLCTSSNQLDSIDFNASTFGTSSYGAYDGSTGLDKRMDDNISSTMSLTQQMVAFPHDEGNLQTQTLNPSFTSFYSSEGERTNVHEDVLSSVDPYPSQLHLNVNS</sequence>
<comment type="caution">
    <text evidence="6">The sequence shown here is derived from an EMBL/GenBank/DDBJ whole genome shotgun (WGS) entry which is preliminary data.</text>
</comment>
<proteinExistence type="predicted"/>
<dbReference type="SUPFAM" id="SSF46689">
    <property type="entry name" value="Homeodomain-like"/>
    <property type="match status" value="1"/>
</dbReference>
<dbReference type="NCBIfam" id="TIGR01557">
    <property type="entry name" value="myb_SHAQKYF"/>
    <property type="match status" value="1"/>
</dbReference>
<evidence type="ECO:0000259" key="5">
    <source>
        <dbReference type="PROSITE" id="PS51294"/>
    </source>
</evidence>
<evidence type="ECO:0000313" key="7">
    <source>
        <dbReference type="Proteomes" id="UP000825935"/>
    </source>
</evidence>
<evidence type="ECO:0000256" key="4">
    <source>
        <dbReference type="SAM" id="MobiDB-lite"/>
    </source>
</evidence>
<protein>
    <recommendedName>
        <fullName evidence="5">HTH myb-type domain-containing protein</fullName>
    </recommendedName>
</protein>
<dbReference type="GO" id="GO:0003700">
    <property type="term" value="F:DNA-binding transcription factor activity"/>
    <property type="evidence" value="ECO:0007669"/>
    <property type="project" value="InterPro"/>
</dbReference>
<dbReference type="GO" id="GO:0003677">
    <property type="term" value="F:DNA binding"/>
    <property type="evidence" value="ECO:0007669"/>
    <property type="project" value="InterPro"/>
</dbReference>
<dbReference type="Gene3D" id="1.10.10.60">
    <property type="entry name" value="Homeodomain-like"/>
    <property type="match status" value="1"/>
</dbReference>
<evidence type="ECO:0000256" key="2">
    <source>
        <dbReference type="ARBA" id="ARBA00023163"/>
    </source>
</evidence>
<dbReference type="FunFam" id="1.10.10.60:FF:000002">
    <property type="entry name" value="Myb family transcription factor"/>
    <property type="match status" value="1"/>
</dbReference>
<organism evidence="6 7">
    <name type="scientific">Ceratopteris richardii</name>
    <name type="common">Triangle waterfern</name>
    <dbReference type="NCBI Taxonomy" id="49495"/>
    <lineage>
        <taxon>Eukaryota</taxon>
        <taxon>Viridiplantae</taxon>
        <taxon>Streptophyta</taxon>
        <taxon>Embryophyta</taxon>
        <taxon>Tracheophyta</taxon>
        <taxon>Polypodiopsida</taxon>
        <taxon>Polypodiidae</taxon>
        <taxon>Polypodiales</taxon>
        <taxon>Pteridineae</taxon>
        <taxon>Pteridaceae</taxon>
        <taxon>Parkerioideae</taxon>
        <taxon>Ceratopteris</taxon>
    </lineage>
</organism>
<dbReference type="InterPro" id="IPR001005">
    <property type="entry name" value="SANT/Myb"/>
</dbReference>
<feature type="domain" description="HTH myb-type" evidence="5">
    <location>
        <begin position="141"/>
        <end position="198"/>
    </location>
</feature>
<dbReference type="Pfam" id="PF14379">
    <property type="entry name" value="Myb_CC_LHEQLE"/>
    <property type="match status" value="1"/>
</dbReference>
<dbReference type="InterPro" id="IPR006447">
    <property type="entry name" value="Myb_dom_plants"/>
</dbReference>
<dbReference type="AlphaFoldDB" id="A0A8T2SDL2"/>
<dbReference type="OMA" id="QLAPANT"/>
<reference evidence="6" key="1">
    <citation type="submission" date="2021-08" db="EMBL/GenBank/DDBJ databases">
        <title>WGS assembly of Ceratopteris richardii.</title>
        <authorList>
            <person name="Marchant D.B."/>
            <person name="Chen G."/>
            <person name="Jenkins J."/>
            <person name="Shu S."/>
            <person name="Leebens-Mack J."/>
            <person name="Grimwood J."/>
            <person name="Schmutz J."/>
            <person name="Soltis P."/>
            <person name="Soltis D."/>
            <person name="Chen Z.-H."/>
        </authorList>
    </citation>
    <scope>NUCLEOTIDE SEQUENCE</scope>
    <source>
        <strain evidence="6">Whitten #5841</strain>
        <tissue evidence="6">Leaf</tissue>
    </source>
</reference>
<keyword evidence="2" id="KW-0804">Transcription</keyword>
<dbReference type="OrthoDB" id="551907at2759"/>
<keyword evidence="7" id="KW-1185">Reference proteome</keyword>
<name>A0A8T2SDL2_CERRI</name>
<keyword evidence="1" id="KW-0805">Transcription regulation</keyword>
<gene>
    <name evidence="6" type="ORF">KP509_21G076700</name>
</gene>
<feature type="compositionally biased region" description="Basic residues" evidence="4">
    <location>
        <begin position="89"/>
        <end position="102"/>
    </location>
</feature>
<evidence type="ECO:0000256" key="3">
    <source>
        <dbReference type="ARBA" id="ARBA00023242"/>
    </source>
</evidence>
<evidence type="ECO:0000256" key="1">
    <source>
        <dbReference type="ARBA" id="ARBA00023015"/>
    </source>
</evidence>
<dbReference type="Proteomes" id="UP000825935">
    <property type="component" value="Chromosome 21"/>
</dbReference>
<dbReference type="PANTHER" id="PTHR31499">
    <property type="entry name" value="MYB FAMILY TRANSCRIPTION FACTOR PHL11"/>
    <property type="match status" value="1"/>
</dbReference>
<dbReference type="InterPro" id="IPR046955">
    <property type="entry name" value="PHR1-like"/>
</dbReference>